<keyword evidence="1" id="KW-0732">Signal</keyword>
<dbReference type="InterPro" id="IPR004314">
    <property type="entry name" value="Neprosin"/>
</dbReference>
<evidence type="ECO:0000259" key="2">
    <source>
        <dbReference type="PROSITE" id="PS52045"/>
    </source>
</evidence>
<dbReference type="Pfam" id="PF03080">
    <property type="entry name" value="Neprosin"/>
    <property type="match status" value="1"/>
</dbReference>
<feature type="signal peptide" evidence="1">
    <location>
        <begin position="1"/>
        <end position="24"/>
    </location>
</feature>
<organism evidence="3 4">
    <name type="scientific">Quercus lobata</name>
    <name type="common">Valley oak</name>
    <dbReference type="NCBI Taxonomy" id="97700"/>
    <lineage>
        <taxon>Eukaryota</taxon>
        <taxon>Viridiplantae</taxon>
        <taxon>Streptophyta</taxon>
        <taxon>Embryophyta</taxon>
        <taxon>Tracheophyta</taxon>
        <taxon>Spermatophyta</taxon>
        <taxon>Magnoliopsida</taxon>
        <taxon>eudicotyledons</taxon>
        <taxon>Gunneridae</taxon>
        <taxon>Pentapetalae</taxon>
        <taxon>rosids</taxon>
        <taxon>fabids</taxon>
        <taxon>Fagales</taxon>
        <taxon>Fagaceae</taxon>
        <taxon>Quercus</taxon>
    </lineage>
</organism>
<dbReference type="FunCoup" id="A0A7N2LDI6">
    <property type="interactions" value="41"/>
</dbReference>
<dbReference type="Proteomes" id="UP000594261">
    <property type="component" value="Chromosome 4"/>
</dbReference>
<sequence length="373" mass="41706">MDFERMILIVVLCLCLTSIYQVNGTRIISKEEELELERQLKLINKPPVKSIQTEFGHIVDCIDINKQLAFDHPMLKDHKIQERPHFSKRTTKNVGLSRNRPSMFGLQQDACPSGTVPIRRTTKADLIAIRSMSNNIYPQTTKVPNMHRAVIQMRTIENHRYIGVKGNINVYNPVVKEGSSYAEMYVMNGADEKLNSITTGWMTDGAQKTGCFNIRCPGFVQVDKRVYLGSAISNVSIPNGPQFEIGLYISKEEDGNWWVTKDDINIGYFPAAIFNNFTEAETVGWGGLAVSLPNGISPPMGSGIFPDDNYSHTSQFRAIQYRNSSGELDGPHENTYDTIIDSPDCYLIDFHGYIGEHEGYTFGFGGPGGDCGI</sequence>
<dbReference type="OMA" id="SALWINI"/>
<reference evidence="3" key="2">
    <citation type="submission" date="2021-01" db="UniProtKB">
        <authorList>
            <consortium name="EnsemblPlants"/>
        </authorList>
    </citation>
    <scope>IDENTIFICATION</scope>
</reference>
<dbReference type="EnsemblPlants" id="QL04p023821:mrna">
    <property type="protein sequence ID" value="QL04p023821:mrna"/>
    <property type="gene ID" value="QL04p023821"/>
</dbReference>
<dbReference type="PANTHER" id="PTHR31589:SF223">
    <property type="entry name" value="PROTEIN, PUTATIVE (DUF239)-RELATED"/>
    <property type="match status" value="1"/>
</dbReference>
<evidence type="ECO:0000313" key="3">
    <source>
        <dbReference type="EnsemblPlants" id="QL04p023821:mrna"/>
    </source>
</evidence>
<accession>A0A7N2LDI6</accession>
<dbReference type="EMBL" id="LRBV02000004">
    <property type="status" value="NOT_ANNOTATED_CDS"/>
    <property type="molecule type" value="Genomic_DNA"/>
</dbReference>
<keyword evidence="4" id="KW-1185">Reference proteome</keyword>
<evidence type="ECO:0000313" key="4">
    <source>
        <dbReference type="Proteomes" id="UP000594261"/>
    </source>
</evidence>
<feature type="domain" description="Neprosin PEP catalytic" evidence="2">
    <location>
        <begin position="141"/>
        <end position="372"/>
    </location>
</feature>
<dbReference type="InterPro" id="IPR053168">
    <property type="entry name" value="Glutamic_endopeptidase"/>
</dbReference>
<dbReference type="PANTHER" id="PTHR31589">
    <property type="entry name" value="PROTEIN, PUTATIVE (DUF239)-RELATED-RELATED"/>
    <property type="match status" value="1"/>
</dbReference>
<protein>
    <recommendedName>
        <fullName evidence="2">Neprosin PEP catalytic domain-containing protein</fullName>
    </recommendedName>
</protein>
<reference evidence="3 4" key="1">
    <citation type="journal article" date="2016" name="G3 (Bethesda)">
        <title>First Draft Assembly and Annotation of the Genome of a California Endemic Oak Quercus lobata Nee (Fagaceae).</title>
        <authorList>
            <person name="Sork V.L."/>
            <person name="Fitz-Gibbon S.T."/>
            <person name="Puiu D."/>
            <person name="Crepeau M."/>
            <person name="Gugger P.F."/>
            <person name="Sherman R."/>
            <person name="Stevens K."/>
            <person name="Langley C.H."/>
            <person name="Pellegrini M."/>
            <person name="Salzberg S.L."/>
        </authorList>
    </citation>
    <scope>NUCLEOTIDE SEQUENCE [LARGE SCALE GENOMIC DNA]</scope>
    <source>
        <strain evidence="3 4">cv. SW786</strain>
    </source>
</reference>
<dbReference type="AlphaFoldDB" id="A0A7N2LDI6"/>
<feature type="chain" id="PRO_5029880665" description="Neprosin PEP catalytic domain-containing protein" evidence="1">
    <location>
        <begin position="25"/>
        <end position="373"/>
    </location>
</feature>
<dbReference type="InterPro" id="IPR025521">
    <property type="entry name" value="Neprosin_propep"/>
</dbReference>
<dbReference type="InParanoid" id="A0A7N2LDI6"/>
<evidence type="ECO:0000256" key="1">
    <source>
        <dbReference type="SAM" id="SignalP"/>
    </source>
</evidence>
<name>A0A7N2LDI6_QUELO</name>
<proteinExistence type="predicted"/>
<dbReference type="Pfam" id="PF14365">
    <property type="entry name" value="Neprosin_AP"/>
    <property type="match status" value="1"/>
</dbReference>
<dbReference type="Gramene" id="QL04p023821:mrna">
    <property type="protein sequence ID" value="QL04p023821:mrna"/>
    <property type="gene ID" value="QL04p023821"/>
</dbReference>
<dbReference type="PROSITE" id="PS52045">
    <property type="entry name" value="NEPROSIN_PEP_CD"/>
    <property type="match status" value="1"/>
</dbReference>